<evidence type="ECO:0000259" key="1">
    <source>
        <dbReference type="Pfam" id="PF00561"/>
    </source>
</evidence>
<dbReference type="SUPFAM" id="SSF53474">
    <property type="entry name" value="alpha/beta-Hydrolases"/>
    <property type="match status" value="1"/>
</dbReference>
<dbReference type="Gene3D" id="3.40.50.1820">
    <property type="entry name" value="alpha/beta hydrolase"/>
    <property type="match status" value="1"/>
</dbReference>
<gene>
    <name evidence="2" type="ORF">J2S41_003913</name>
</gene>
<organism evidence="2 3">
    <name type="scientific">Catenuloplanes atrovinosus</name>
    <dbReference type="NCBI Taxonomy" id="137266"/>
    <lineage>
        <taxon>Bacteria</taxon>
        <taxon>Bacillati</taxon>
        <taxon>Actinomycetota</taxon>
        <taxon>Actinomycetes</taxon>
        <taxon>Micromonosporales</taxon>
        <taxon>Micromonosporaceae</taxon>
        <taxon>Catenuloplanes</taxon>
    </lineage>
</organism>
<dbReference type="PANTHER" id="PTHR43433:SF5">
    <property type="entry name" value="AB HYDROLASE-1 DOMAIN-CONTAINING PROTEIN"/>
    <property type="match status" value="1"/>
</dbReference>
<dbReference type="RefSeq" id="WP_310369336.1">
    <property type="nucleotide sequence ID" value="NZ_JAVDYB010000001.1"/>
</dbReference>
<comment type="caution">
    <text evidence="2">The sequence shown here is derived from an EMBL/GenBank/DDBJ whole genome shotgun (WGS) entry which is preliminary data.</text>
</comment>
<name>A0AAE3YR29_9ACTN</name>
<dbReference type="AlphaFoldDB" id="A0AAE3YR29"/>
<dbReference type="Proteomes" id="UP001183643">
    <property type="component" value="Unassembled WGS sequence"/>
</dbReference>
<dbReference type="InterPro" id="IPR000073">
    <property type="entry name" value="AB_hydrolase_1"/>
</dbReference>
<sequence length="311" mass="33429">MVVVLLLATALILWEPGSVPEFGRAETARGPIAYDLDGTDGPVVLSVHAGLGGADQGRLFARFLRREGFRVLSPSRPGYPGTPLSSGRTVEEQADLLAALLDTLRIARVGVFTASAGAPVAYTFAARHPDRVWAVVAVAGVSTANPDWAPSNPVRRFFVDKVVQKIAYLTGAVSLDTIVTGTLDATSLFTADEKARRQDHIVNDPGAREFFTAMVETTFPYEKRMPGTRNDALQRASLALPLRGMTTPTLVMHGSADGDVPFHDGQNAAALIPGARHHWMPGEDHLGFWLSPHATDHQRVAADFLTAHAPR</sequence>
<evidence type="ECO:0000313" key="2">
    <source>
        <dbReference type="EMBL" id="MDR7277135.1"/>
    </source>
</evidence>
<feature type="domain" description="AB hydrolase-1" evidence="1">
    <location>
        <begin position="42"/>
        <end position="291"/>
    </location>
</feature>
<dbReference type="PANTHER" id="PTHR43433">
    <property type="entry name" value="HYDROLASE, ALPHA/BETA FOLD FAMILY PROTEIN"/>
    <property type="match status" value="1"/>
</dbReference>
<dbReference type="InterPro" id="IPR029058">
    <property type="entry name" value="AB_hydrolase_fold"/>
</dbReference>
<reference evidence="2" key="1">
    <citation type="submission" date="2023-07" db="EMBL/GenBank/DDBJ databases">
        <title>Sequencing the genomes of 1000 actinobacteria strains.</title>
        <authorList>
            <person name="Klenk H.-P."/>
        </authorList>
    </citation>
    <scope>NUCLEOTIDE SEQUENCE</scope>
    <source>
        <strain evidence="2">DSM 44707</strain>
    </source>
</reference>
<accession>A0AAE3YR29</accession>
<keyword evidence="3" id="KW-1185">Reference proteome</keyword>
<dbReference type="GO" id="GO:0003824">
    <property type="term" value="F:catalytic activity"/>
    <property type="evidence" value="ECO:0007669"/>
    <property type="project" value="UniProtKB-ARBA"/>
</dbReference>
<dbReference type="InterPro" id="IPR050471">
    <property type="entry name" value="AB_hydrolase"/>
</dbReference>
<dbReference type="EMBL" id="JAVDYB010000001">
    <property type="protein sequence ID" value="MDR7277135.1"/>
    <property type="molecule type" value="Genomic_DNA"/>
</dbReference>
<dbReference type="Pfam" id="PF00561">
    <property type="entry name" value="Abhydrolase_1"/>
    <property type="match status" value="1"/>
</dbReference>
<protein>
    <submittedName>
        <fullName evidence="2">Pimeloyl-ACP methyl ester carboxylesterase</fullName>
    </submittedName>
</protein>
<evidence type="ECO:0000313" key="3">
    <source>
        <dbReference type="Proteomes" id="UP001183643"/>
    </source>
</evidence>
<proteinExistence type="predicted"/>